<dbReference type="AlphaFoldDB" id="E1QXT0"/>
<dbReference type="InterPro" id="IPR001764">
    <property type="entry name" value="Glyco_hydro_3_N"/>
</dbReference>
<dbReference type="GO" id="GO:0004553">
    <property type="term" value="F:hydrolase activity, hydrolyzing O-glycosyl compounds"/>
    <property type="evidence" value="ECO:0007669"/>
    <property type="project" value="InterPro"/>
</dbReference>
<evidence type="ECO:0000259" key="5">
    <source>
        <dbReference type="SMART" id="SM01217"/>
    </source>
</evidence>
<keyword evidence="2 6" id="KW-0378">Hydrolase</keyword>
<dbReference type="STRING" id="633147.Olsu_0060"/>
<reference evidence="6 7" key="1">
    <citation type="journal article" date="2010" name="Stand. Genomic Sci.">
        <title>Complete genome sequence of Olsenella uli type strain (VPI D76D-27C).</title>
        <authorList>
            <person name="Goker M."/>
            <person name="Held B."/>
            <person name="Lucas S."/>
            <person name="Nolan M."/>
            <person name="Yasawong M."/>
            <person name="Glavina Del Rio T."/>
            <person name="Tice H."/>
            <person name="Cheng J.F."/>
            <person name="Bruce D."/>
            <person name="Detter J.C."/>
            <person name="Tapia R."/>
            <person name="Han C."/>
            <person name="Goodwin L."/>
            <person name="Pitluck S."/>
            <person name="Liolios K."/>
            <person name="Ivanova N."/>
            <person name="Mavromatis K."/>
            <person name="Mikhailova N."/>
            <person name="Pati A."/>
            <person name="Chen A."/>
            <person name="Palaniappan K."/>
            <person name="Land M."/>
            <person name="Hauser L."/>
            <person name="Chang Y.J."/>
            <person name="Jeffries C.D."/>
            <person name="Rohde M."/>
            <person name="Sikorski J."/>
            <person name="Pukall R."/>
            <person name="Woyke T."/>
            <person name="Bristow J."/>
            <person name="Eisen J.A."/>
            <person name="Markowitz V."/>
            <person name="Hugenholtz P."/>
            <person name="Kyrpides N.C."/>
            <person name="Klenk H.P."/>
            <person name="Lapidus A."/>
        </authorList>
    </citation>
    <scope>NUCLEOTIDE SEQUENCE [LARGE SCALE GENOMIC DNA]</scope>
    <source>
        <strain evidence="7">ATCC 49627 / DSM 7084 / CIP 109912 / JCM 12494 / NCIMB 702895 / VPI D76D-27C</strain>
    </source>
</reference>
<proteinExistence type="inferred from homology"/>
<dbReference type="InterPro" id="IPR002772">
    <property type="entry name" value="Glyco_hydro_3_C"/>
</dbReference>
<dbReference type="PANTHER" id="PTHR42715:SF10">
    <property type="entry name" value="BETA-GLUCOSIDASE"/>
    <property type="match status" value="1"/>
</dbReference>
<dbReference type="HOGENOM" id="CLU_005235_1_1_11"/>
<dbReference type="SMART" id="SM01217">
    <property type="entry name" value="Fn3_like"/>
    <property type="match status" value="1"/>
</dbReference>
<evidence type="ECO:0000256" key="1">
    <source>
        <dbReference type="ARBA" id="ARBA00005336"/>
    </source>
</evidence>
<comment type="similarity">
    <text evidence="1">Belongs to the glycosyl hydrolase 3 family.</text>
</comment>
<dbReference type="InterPro" id="IPR036962">
    <property type="entry name" value="Glyco_hydro_3_N_sf"/>
</dbReference>
<dbReference type="GO" id="GO:0005975">
    <property type="term" value="P:carbohydrate metabolic process"/>
    <property type="evidence" value="ECO:0007669"/>
    <property type="project" value="InterPro"/>
</dbReference>
<feature type="region of interest" description="Disordered" evidence="3">
    <location>
        <begin position="633"/>
        <end position="664"/>
    </location>
</feature>
<dbReference type="KEGG" id="ols:Olsu_0060"/>
<protein>
    <submittedName>
        <fullName evidence="6">Glycoside hydrolase family 3 domain protein</fullName>
    </submittedName>
</protein>
<organism evidence="6 7">
    <name type="scientific">Olsenella uli (strain ATCC 49627 / DSM 7084 / CCUG 31166 / CIP 109912 / JCM 12494 / LMG 11480 / NCIMB 702895 / VPI D76D-27C)</name>
    <name type="common">Lactobacillus uli</name>
    <dbReference type="NCBI Taxonomy" id="633147"/>
    <lineage>
        <taxon>Bacteria</taxon>
        <taxon>Bacillati</taxon>
        <taxon>Actinomycetota</taxon>
        <taxon>Coriobacteriia</taxon>
        <taxon>Coriobacteriales</taxon>
        <taxon>Atopobiaceae</taxon>
        <taxon>Olsenella</taxon>
    </lineage>
</organism>
<dbReference type="InterPro" id="IPR050288">
    <property type="entry name" value="Cellulose_deg_GH3"/>
</dbReference>
<dbReference type="Gene3D" id="3.40.50.1700">
    <property type="entry name" value="Glycoside hydrolase family 3 C-terminal domain"/>
    <property type="match status" value="1"/>
</dbReference>
<dbReference type="InterPro" id="IPR017853">
    <property type="entry name" value="GH"/>
</dbReference>
<feature type="domain" description="Fibronectin type III-like" evidence="5">
    <location>
        <begin position="452"/>
        <end position="531"/>
    </location>
</feature>
<evidence type="ECO:0000313" key="6">
    <source>
        <dbReference type="EMBL" id="ADK67194.1"/>
    </source>
</evidence>
<dbReference type="Gene3D" id="2.60.40.10">
    <property type="entry name" value="Immunoglobulins"/>
    <property type="match status" value="1"/>
</dbReference>
<dbReference type="SUPFAM" id="SSF51445">
    <property type="entry name" value="(Trans)glycosidases"/>
    <property type="match status" value="1"/>
</dbReference>
<keyword evidence="4" id="KW-0472">Membrane</keyword>
<dbReference type="InterPro" id="IPR036881">
    <property type="entry name" value="Glyco_hydro_3_C_sf"/>
</dbReference>
<dbReference type="CAZy" id="GH3">
    <property type="family name" value="Glycoside Hydrolase Family 3"/>
</dbReference>
<feature type="transmembrane region" description="Helical" evidence="4">
    <location>
        <begin position="1001"/>
        <end position="1021"/>
    </location>
</feature>
<dbReference type="PRINTS" id="PR00133">
    <property type="entry name" value="GLHYDRLASE3"/>
</dbReference>
<dbReference type="Pfam" id="PF14310">
    <property type="entry name" value="Fn3-like"/>
    <property type="match status" value="1"/>
</dbReference>
<sequence length="1036" mass="111747">MPLRACGEGCPLHVGVDKRRVLKVAGWAAGSVLLVAVVAANVAAVMFGETLESFLSTDKIDVTDTERQAQLARDAALAGEVEGGGLVLLQNRNAILPLAKDVTKVNVFGWGSTQWVTSGSGSGGVAGESAGILDALTSRGIQYNEGLAQMYRDFQADRPWRDAGTLNSRATEFCRLYDPDISDEGYYSQQLLDSARDYSDTAIVVLSRMAGESIDCPREQLRVRTKGASPECAMGRSYLEPSPEEERLVRYVAANYQNVIVLVNSTNAMELGIVEDVEGVDACLLCGATGTDSAGAVVDALWGDVNPSGRTTDTYAYDFSTNASYANAGAEGEGCYVGSRGLYPADGTPDTNEGVAATYDTVRFVDYVEGVYLGYRWYETADAEGYWDDVSNRHGMGYAAVVQYPFGYGLSYTAFDWKIVSRRPRRGSNLADDDTVTTTVRVTNVGPVAGKDVVELYATPPYIAGGIEKPSTELVAFAKTDLLQPGESQDVVLSFTTRDLASYDCYDANHNGFAGYEVERGDYQVELKRDAHTLDDCAHASATYHVDHDICYETDATTGAAVTNRFTGDVAEAGISIDGVTTGAGIRYLTRADFKGSFPQTRDVDRPMSNAVQIFNRYDAGLATAQDAAASRGASVGSEASGPDDVTREGDASPTADADEAAPAASGLASAYALTSNGALTPLGRELGEDYNDPRWSPLLDRLGQSEMERFVLHGYSNSGALEGVSKPRTKDLDGSSQAASFNQLRYGTGFPSPTVLAQTWDTQLARRYGRAVGMECAMLGIDGWYAPACNLHRSPVGGRNYEYYSEDPLVSGEMAAQTILGSKETGTFCYLKHMVLNEQDSYRDSLYTWLTEQSLRELYLEPFRIAVEEGGATGMMSSYNRIGAIWTGGSRALLTEVLRGEWGFRGSVITDYSDHHSYMNADEMLRAGGSLYMDGVFRDGSFRFGTDSPNFRACLRRATKDVIYAWLNARAANLAYNDAALQAGTATIDRPLKHRGVSPVLVGISVVDAVAALCVAVKAHRVLRRRARKKGHAGE</sequence>
<gene>
    <name evidence="6" type="ordered locus">Olsu_0060</name>
</gene>
<evidence type="ECO:0000256" key="3">
    <source>
        <dbReference type="SAM" id="MobiDB-lite"/>
    </source>
</evidence>
<keyword evidence="7" id="KW-1185">Reference proteome</keyword>
<dbReference type="Proteomes" id="UP000000333">
    <property type="component" value="Chromosome"/>
</dbReference>
<dbReference type="Pfam" id="PF01915">
    <property type="entry name" value="Glyco_hydro_3_C"/>
    <property type="match status" value="1"/>
</dbReference>
<dbReference type="InterPro" id="IPR013783">
    <property type="entry name" value="Ig-like_fold"/>
</dbReference>
<evidence type="ECO:0000256" key="2">
    <source>
        <dbReference type="ARBA" id="ARBA00022801"/>
    </source>
</evidence>
<dbReference type="Pfam" id="PF00933">
    <property type="entry name" value="Glyco_hydro_3"/>
    <property type="match status" value="1"/>
</dbReference>
<dbReference type="EMBL" id="CP002106">
    <property type="protein sequence ID" value="ADK67194.1"/>
    <property type="molecule type" value="Genomic_DNA"/>
</dbReference>
<dbReference type="InterPro" id="IPR026891">
    <property type="entry name" value="Fn3-like"/>
</dbReference>
<dbReference type="OrthoDB" id="3187562at2"/>
<dbReference type="eggNOG" id="COG1472">
    <property type="taxonomic scope" value="Bacteria"/>
</dbReference>
<accession>E1QXT0</accession>
<feature type="transmembrane region" description="Helical" evidence="4">
    <location>
        <begin position="24"/>
        <end position="47"/>
    </location>
</feature>
<evidence type="ECO:0000313" key="7">
    <source>
        <dbReference type="Proteomes" id="UP000000333"/>
    </source>
</evidence>
<dbReference type="Gene3D" id="3.20.20.300">
    <property type="entry name" value="Glycoside hydrolase, family 3, N-terminal domain"/>
    <property type="match status" value="1"/>
</dbReference>
<keyword evidence="4" id="KW-0812">Transmembrane</keyword>
<keyword evidence="4" id="KW-1133">Transmembrane helix</keyword>
<feature type="compositionally biased region" description="Low complexity" evidence="3">
    <location>
        <begin position="652"/>
        <end position="664"/>
    </location>
</feature>
<dbReference type="PANTHER" id="PTHR42715">
    <property type="entry name" value="BETA-GLUCOSIDASE"/>
    <property type="match status" value="1"/>
</dbReference>
<name>E1QXT0_OLSUV</name>
<dbReference type="SUPFAM" id="SSF52279">
    <property type="entry name" value="Beta-D-glucan exohydrolase, C-terminal domain"/>
    <property type="match status" value="1"/>
</dbReference>
<evidence type="ECO:0000256" key="4">
    <source>
        <dbReference type="SAM" id="Phobius"/>
    </source>
</evidence>